<organism evidence="11 12">
    <name type="scientific">Mycoplana dimorpha</name>
    <dbReference type="NCBI Taxonomy" id="28320"/>
    <lineage>
        <taxon>Bacteria</taxon>
        <taxon>Pseudomonadati</taxon>
        <taxon>Pseudomonadota</taxon>
        <taxon>Alphaproteobacteria</taxon>
        <taxon>Hyphomicrobiales</taxon>
        <taxon>Rhizobiaceae</taxon>
        <taxon>Mycoplana</taxon>
    </lineage>
</organism>
<dbReference type="InterPro" id="IPR005835">
    <property type="entry name" value="NTP_transferase_dom"/>
</dbReference>
<evidence type="ECO:0000313" key="11">
    <source>
        <dbReference type="EMBL" id="PTM97198.1"/>
    </source>
</evidence>
<sequence>MKGIILAGGSGTRLYPLTIAVSKQILPIYDKPMIYYPLSVLMLTGIRDILIISTPRDLPCFQALLGDGSEFGLAISYAEQPHPNGLAEAFIIGRNFIGRDNVAMILGDNIFFGHGLPDLCRKAAAREKGASVFAYHVDDPERYGVITFDKETGKATAIEEKPVAPQSNWAVTGLYFYDNDVVDIARSIEPSARGELEITTVNNIYLSRGDLQVYVLGRGHAWLDTGTYDSLQDASSFVRTVERRQGVQIACPEEIALEKGWLRPEEVRRRASLLGKTAYADYLLRLVEETSNAS</sequence>
<comment type="function">
    <text evidence="9">Catalyzes the formation of dTDP-glucose, from dTTP and glucose 1-phosphate, as well as its pyrophosphorolysis.</text>
</comment>
<dbReference type="PANTHER" id="PTHR43532">
    <property type="entry name" value="GLUCOSE-1-PHOSPHATE THYMIDYLYLTRANSFERASE"/>
    <property type="match status" value="1"/>
</dbReference>
<evidence type="ECO:0000256" key="1">
    <source>
        <dbReference type="ARBA" id="ARBA00001946"/>
    </source>
</evidence>
<dbReference type="Proteomes" id="UP000241247">
    <property type="component" value="Unassembled WGS sequence"/>
</dbReference>
<evidence type="ECO:0000256" key="2">
    <source>
        <dbReference type="ARBA" id="ARBA00010480"/>
    </source>
</evidence>
<dbReference type="PANTHER" id="PTHR43532:SF1">
    <property type="entry name" value="GLUCOSE-1-PHOSPHATE THYMIDYLYLTRANSFERASE 1"/>
    <property type="match status" value="1"/>
</dbReference>
<dbReference type="InterPro" id="IPR005907">
    <property type="entry name" value="G1P_thy_trans_s"/>
</dbReference>
<feature type="domain" description="Nucleotidyl transferase" evidence="10">
    <location>
        <begin position="2"/>
        <end position="239"/>
    </location>
</feature>
<comment type="cofactor">
    <cofactor evidence="1">
        <name>Mg(2+)</name>
        <dbReference type="ChEBI" id="CHEBI:18420"/>
    </cofactor>
</comment>
<keyword evidence="5 9" id="KW-0548">Nucleotidyltransferase</keyword>
<evidence type="ECO:0000256" key="4">
    <source>
        <dbReference type="ARBA" id="ARBA00022679"/>
    </source>
</evidence>
<dbReference type="GO" id="GO:0046872">
    <property type="term" value="F:metal ion binding"/>
    <property type="evidence" value="ECO:0007669"/>
    <property type="project" value="UniProtKB-KW"/>
</dbReference>
<comment type="similarity">
    <text evidence="2 9">Belongs to the glucose-1-phosphate thymidylyltransferase family.</text>
</comment>
<name>A0A2T5BE11_MYCDI</name>
<protein>
    <recommendedName>
        <fullName evidence="3 9">Glucose-1-phosphate thymidylyltransferase</fullName>
        <ecNumber evidence="3 9">2.7.7.24</ecNumber>
    </recommendedName>
</protein>
<evidence type="ECO:0000256" key="9">
    <source>
        <dbReference type="RuleBase" id="RU003706"/>
    </source>
</evidence>
<evidence type="ECO:0000256" key="8">
    <source>
        <dbReference type="ARBA" id="ARBA00049336"/>
    </source>
</evidence>
<dbReference type="Gene3D" id="3.90.550.10">
    <property type="entry name" value="Spore Coat Polysaccharide Biosynthesis Protein SpsA, Chain A"/>
    <property type="match status" value="1"/>
</dbReference>
<evidence type="ECO:0000256" key="7">
    <source>
        <dbReference type="ARBA" id="ARBA00022842"/>
    </source>
</evidence>
<keyword evidence="7 9" id="KW-0460">Magnesium</keyword>
<dbReference type="EC" id="2.7.7.24" evidence="3 9"/>
<dbReference type="Pfam" id="PF00483">
    <property type="entry name" value="NTP_transferase"/>
    <property type="match status" value="1"/>
</dbReference>
<dbReference type="FunFam" id="3.90.550.10:FF:000023">
    <property type="entry name" value="Glucose-1-phosphate thymidylyltransferase"/>
    <property type="match status" value="1"/>
</dbReference>
<comment type="caution">
    <text evidence="11">The sequence shown here is derived from an EMBL/GenBank/DDBJ whole genome shotgun (WGS) entry which is preliminary data.</text>
</comment>
<comment type="catalytic activity">
    <reaction evidence="8 9">
        <text>dTTP + alpha-D-glucose 1-phosphate + H(+) = dTDP-alpha-D-glucose + diphosphate</text>
        <dbReference type="Rhea" id="RHEA:15225"/>
        <dbReference type="ChEBI" id="CHEBI:15378"/>
        <dbReference type="ChEBI" id="CHEBI:33019"/>
        <dbReference type="ChEBI" id="CHEBI:37568"/>
        <dbReference type="ChEBI" id="CHEBI:57477"/>
        <dbReference type="ChEBI" id="CHEBI:58601"/>
        <dbReference type="EC" id="2.7.7.24"/>
    </reaction>
</comment>
<reference evidence="11 12" key="1">
    <citation type="submission" date="2018-04" db="EMBL/GenBank/DDBJ databases">
        <title>Genomic Encyclopedia of Type Strains, Phase IV (KMG-IV): sequencing the most valuable type-strain genomes for metagenomic binning, comparative biology and taxonomic classification.</title>
        <authorList>
            <person name="Goeker M."/>
        </authorList>
    </citation>
    <scope>NUCLEOTIDE SEQUENCE [LARGE SCALE GENOMIC DNA]</scope>
    <source>
        <strain evidence="11 12">DSM 7138</strain>
    </source>
</reference>
<keyword evidence="4 9" id="KW-0808">Transferase</keyword>
<dbReference type="RefSeq" id="WP_108001496.1">
    <property type="nucleotide sequence ID" value="NZ_JBHEEX010000015.1"/>
</dbReference>
<dbReference type="EMBL" id="PZZZ01000002">
    <property type="protein sequence ID" value="PTM97198.1"/>
    <property type="molecule type" value="Genomic_DNA"/>
</dbReference>
<dbReference type="InterPro" id="IPR029044">
    <property type="entry name" value="Nucleotide-diphossugar_trans"/>
</dbReference>
<keyword evidence="12" id="KW-1185">Reference proteome</keyword>
<gene>
    <name evidence="11" type="ORF">C7449_10266</name>
</gene>
<evidence type="ECO:0000313" key="12">
    <source>
        <dbReference type="Proteomes" id="UP000241247"/>
    </source>
</evidence>
<evidence type="ECO:0000256" key="5">
    <source>
        <dbReference type="ARBA" id="ARBA00022695"/>
    </source>
</evidence>
<dbReference type="NCBIfam" id="TIGR01207">
    <property type="entry name" value="rmlA"/>
    <property type="match status" value="1"/>
</dbReference>
<dbReference type="GO" id="GO:0008879">
    <property type="term" value="F:glucose-1-phosphate thymidylyltransferase activity"/>
    <property type="evidence" value="ECO:0007669"/>
    <property type="project" value="UniProtKB-EC"/>
</dbReference>
<keyword evidence="6 9" id="KW-0479">Metal-binding</keyword>
<dbReference type="AlphaFoldDB" id="A0A2T5BE11"/>
<accession>A0A2T5BE11</accession>
<evidence type="ECO:0000259" key="10">
    <source>
        <dbReference type="Pfam" id="PF00483"/>
    </source>
</evidence>
<proteinExistence type="inferred from homology"/>
<evidence type="ECO:0000256" key="6">
    <source>
        <dbReference type="ARBA" id="ARBA00022723"/>
    </source>
</evidence>
<dbReference type="SUPFAM" id="SSF53448">
    <property type="entry name" value="Nucleotide-diphospho-sugar transferases"/>
    <property type="match status" value="1"/>
</dbReference>
<dbReference type="OrthoDB" id="9803871at2"/>
<evidence type="ECO:0000256" key="3">
    <source>
        <dbReference type="ARBA" id="ARBA00012461"/>
    </source>
</evidence>
<dbReference type="CDD" id="cd02538">
    <property type="entry name" value="G1P_TT_short"/>
    <property type="match status" value="1"/>
</dbReference>